<reference evidence="3" key="1">
    <citation type="journal article" date="2013" name="Science">
        <title>The Amborella genome and the evolution of flowering plants.</title>
        <authorList>
            <consortium name="Amborella Genome Project"/>
        </authorList>
    </citation>
    <scope>NUCLEOTIDE SEQUENCE [LARGE SCALE GENOMIC DNA]</scope>
</reference>
<organism evidence="2 3">
    <name type="scientific">Amborella trichopoda</name>
    <dbReference type="NCBI Taxonomy" id="13333"/>
    <lineage>
        <taxon>Eukaryota</taxon>
        <taxon>Viridiplantae</taxon>
        <taxon>Streptophyta</taxon>
        <taxon>Embryophyta</taxon>
        <taxon>Tracheophyta</taxon>
        <taxon>Spermatophyta</taxon>
        <taxon>Magnoliopsida</taxon>
        <taxon>Amborellales</taxon>
        <taxon>Amborellaceae</taxon>
        <taxon>Amborella</taxon>
    </lineage>
</organism>
<dbReference type="HOGENOM" id="CLU_2240240_0_0_1"/>
<feature type="compositionally biased region" description="Basic and acidic residues" evidence="1">
    <location>
        <begin position="32"/>
        <end position="44"/>
    </location>
</feature>
<dbReference type="AlphaFoldDB" id="W1P2Y4"/>
<evidence type="ECO:0000313" key="3">
    <source>
        <dbReference type="Proteomes" id="UP000017836"/>
    </source>
</evidence>
<sequence length="105" mass="11962">MHLKRCGAQLALERESDGRLEREMGAGGVPQHKREVGVESVLEREEGEESEMGVERENVEILESLEEEAIMGEDKGRTPSDYNRRAHLFDRSSNAFRALKQRHGK</sequence>
<name>W1P2Y4_AMBTC</name>
<evidence type="ECO:0000313" key="2">
    <source>
        <dbReference type="EMBL" id="ERN04197.1"/>
    </source>
</evidence>
<gene>
    <name evidence="2" type="ORF">AMTR_s00077p00115650</name>
</gene>
<dbReference type="PANTHER" id="PTHR37758:SF1">
    <property type="entry name" value="OS03G0334300 PROTEIN"/>
    <property type="match status" value="1"/>
</dbReference>
<dbReference type="EMBL" id="KI394293">
    <property type="protein sequence ID" value="ERN04197.1"/>
    <property type="molecule type" value="Genomic_DNA"/>
</dbReference>
<accession>W1P2Y4</accession>
<protein>
    <submittedName>
        <fullName evidence="2">Uncharacterized protein</fullName>
    </submittedName>
</protein>
<evidence type="ECO:0000256" key="1">
    <source>
        <dbReference type="SAM" id="MobiDB-lite"/>
    </source>
</evidence>
<dbReference type="GO" id="GO:0009507">
    <property type="term" value="C:chloroplast"/>
    <property type="evidence" value="ECO:0000318"/>
    <property type="project" value="GO_Central"/>
</dbReference>
<dbReference type="Gramene" id="ERN04197">
    <property type="protein sequence ID" value="ERN04197"/>
    <property type="gene ID" value="AMTR_s00077p00115650"/>
</dbReference>
<dbReference type="PANTHER" id="PTHR37758">
    <property type="entry name" value="OS03G0334300 PROTEIN"/>
    <property type="match status" value="1"/>
</dbReference>
<feature type="region of interest" description="Disordered" evidence="1">
    <location>
        <begin position="17"/>
        <end position="55"/>
    </location>
</feature>
<dbReference type="STRING" id="13333.W1P2Y4"/>
<keyword evidence="3" id="KW-1185">Reference proteome</keyword>
<proteinExistence type="predicted"/>
<dbReference type="OMA" id="PQHKREV"/>
<dbReference type="eggNOG" id="ENOG502S6XS">
    <property type="taxonomic scope" value="Eukaryota"/>
</dbReference>
<dbReference type="Proteomes" id="UP000017836">
    <property type="component" value="Unassembled WGS sequence"/>
</dbReference>